<dbReference type="Proteomes" id="UP000615593">
    <property type="component" value="Unassembled WGS sequence"/>
</dbReference>
<evidence type="ECO:0000313" key="1">
    <source>
        <dbReference type="EMBL" id="GGZ61235.1"/>
    </source>
</evidence>
<protein>
    <recommendedName>
        <fullName evidence="3">Lipoprotein</fullName>
    </recommendedName>
</protein>
<keyword evidence="2" id="KW-1185">Reference proteome</keyword>
<dbReference type="RefSeq" id="WP_027885109.1">
    <property type="nucleotide sequence ID" value="NZ_BMWY01000006.1"/>
</dbReference>
<accession>A0ABQ3BXU4</accession>
<dbReference type="GeneID" id="94370022"/>
<reference evidence="2" key="1">
    <citation type="journal article" date="2019" name="Int. J. Syst. Evol. Microbiol.">
        <title>The Global Catalogue of Microorganisms (GCM) 10K type strain sequencing project: providing services to taxonomists for standard genome sequencing and annotation.</title>
        <authorList>
            <consortium name="The Broad Institute Genomics Platform"/>
            <consortium name="The Broad Institute Genome Sequencing Center for Infectious Disease"/>
            <person name="Wu L."/>
            <person name="Ma J."/>
        </authorList>
    </citation>
    <scope>NUCLEOTIDE SEQUENCE [LARGE SCALE GENOMIC DNA]</scope>
    <source>
        <strain evidence="2">KCTC 12708</strain>
    </source>
</reference>
<gene>
    <name evidence="1" type="ORF">GCM10008088_23580</name>
</gene>
<comment type="caution">
    <text evidence="1">The sequence shown here is derived from an EMBL/GenBank/DDBJ whole genome shotgun (WGS) entry which is preliminary data.</text>
</comment>
<evidence type="ECO:0008006" key="3">
    <source>
        <dbReference type="Google" id="ProtNLM"/>
    </source>
</evidence>
<dbReference type="EMBL" id="BMWY01000006">
    <property type="protein sequence ID" value="GGZ61235.1"/>
    <property type="molecule type" value="Genomic_DNA"/>
</dbReference>
<proteinExistence type="predicted"/>
<organism evidence="1 2">
    <name type="scientific">Mesonia mobilis</name>
    <dbReference type="NCBI Taxonomy" id="369791"/>
    <lineage>
        <taxon>Bacteria</taxon>
        <taxon>Pseudomonadati</taxon>
        <taxon>Bacteroidota</taxon>
        <taxon>Flavobacteriia</taxon>
        <taxon>Flavobacteriales</taxon>
        <taxon>Flavobacteriaceae</taxon>
        <taxon>Mesonia</taxon>
    </lineage>
</organism>
<sequence>MKSSIKLLALLFVFQFGCKSSEKTSAEKENKINISEVTIEAITRGKRENYSINPKQFSYKSTSKGETNVEKVKMTIDEDQWEQLEGLVAAINLARINTLEVPSKKFQFDGDLATTLNVNVNDTVYTSSTFDKKNPPEEIVELVNYIYSLKKE</sequence>
<name>A0ABQ3BXU4_9FLAO</name>
<evidence type="ECO:0000313" key="2">
    <source>
        <dbReference type="Proteomes" id="UP000615593"/>
    </source>
</evidence>